<dbReference type="STRING" id="1447883.A0A2B7Z2H8"/>
<feature type="region of interest" description="Disordered" evidence="6">
    <location>
        <begin position="799"/>
        <end position="825"/>
    </location>
</feature>
<dbReference type="GO" id="GO:0005634">
    <property type="term" value="C:nucleus"/>
    <property type="evidence" value="ECO:0007669"/>
    <property type="project" value="UniProtKB-SubCell"/>
</dbReference>
<dbReference type="Proteomes" id="UP000224634">
    <property type="component" value="Unassembled WGS sequence"/>
</dbReference>
<dbReference type="InterPro" id="IPR008422">
    <property type="entry name" value="KN_HD"/>
</dbReference>
<dbReference type="GO" id="GO:0006355">
    <property type="term" value="P:regulation of DNA-templated transcription"/>
    <property type="evidence" value="ECO:0007669"/>
    <property type="project" value="InterPro"/>
</dbReference>
<dbReference type="OrthoDB" id="5399138at2759"/>
<dbReference type="InterPro" id="IPR050224">
    <property type="entry name" value="TALE_homeobox"/>
</dbReference>
<dbReference type="PROSITE" id="PS50157">
    <property type="entry name" value="ZINC_FINGER_C2H2_2"/>
    <property type="match status" value="1"/>
</dbReference>
<dbReference type="CDD" id="cd00086">
    <property type="entry name" value="homeodomain"/>
    <property type="match status" value="1"/>
</dbReference>
<keyword evidence="4" id="KW-0479">Metal-binding</keyword>
<proteinExistence type="predicted"/>
<protein>
    <recommendedName>
        <fullName evidence="11">Homeobox and C2H2 transcription factor</fullName>
    </recommendedName>
</protein>
<evidence type="ECO:0000256" key="3">
    <source>
        <dbReference type="ARBA" id="ARBA00023242"/>
    </source>
</evidence>
<accession>A0A2B7Z2H8</accession>
<comment type="subcellular location">
    <subcellularLocation>
        <location evidence="5">Nucleus</location>
    </subcellularLocation>
</comment>
<evidence type="ECO:0000256" key="5">
    <source>
        <dbReference type="PROSITE-ProRule" id="PRU00108"/>
    </source>
</evidence>
<reference evidence="9 10" key="1">
    <citation type="submission" date="2017-10" db="EMBL/GenBank/DDBJ databases">
        <title>Comparative genomics in systemic dimorphic fungi from Ajellomycetaceae.</title>
        <authorList>
            <person name="Munoz J.F."/>
            <person name="Mcewen J.G."/>
            <person name="Clay O.K."/>
            <person name="Cuomo C.A."/>
        </authorList>
    </citation>
    <scope>NUCLEOTIDE SEQUENCE [LARGE SCALE GENOMIC DNA]</scope>
    <source>
        <strain evidence="9 10">UAMH7299</strain>
    </source>
</reference>
<keyword evidence="1 5" id="KW-0238">DNA-binding</keyword>
<keyword evidence="2 5" id="KW-0371">Homeobox</keyword>
<keyword evidence="3 5" id="KW-0539">Nucleus</keyword>
<evidence type="ECO:0000259" key="7">
    <source>
        <dbReference type="PROSITE" id="PS50071"/>
    </source>
</evidence>
<dbReference type="Pfam" id="PF05920">
    <property type="entry name" value="Homeobox_KN"/>
    <property type="match status" value="1"/>
</dbReference>
<dbReference type="InterPro" id="IPR001356">
    <property type="entry name" value="HD"/>
</dbReference>
<comment type="caution">
    <text evidence="9">The sequence shown here is derived from an EMBL/GenBank/DDBJ whole genome shotgun (WGS) entry which is preliminary data.</text>
</comment>
<feature type="DNA-binding region" description="Homeobox" evidence="5">
    <location>
        <begin position="163"/>
        <end position="225"/>
    </location>
</feature>
<dbReference type="EMBL" id="PDNA01000001">
    <property type="protein sequence ID" value="PGH28126.1"/>
    <property type="molecule type" value="Genomic_DNA"/>
</dbReference>
<gene>
    <name evidence="9" type="ORF">AJ80_00016</name>
</gene>
<evidence type="ECO:0000256" key="6">
    <source>
        <dbReference type="SAM" id="MobiDB-lite"/>
    </source>
</evidence>
<sequence>MEYFDFEKAAEIDELASDCPEVDEAEAVADYDALFFDKTFTLPTDPRTIAEDLQTLETTEEVPRVSENGVYPMFRAKEPCNFCRYMNTDCFVAQRGVWQNGCTCCISLYRECSFTHAKSHGKFLDTLHVVSEDAYVPTGGLTGKKILRSLGGSAAFEDIDPQQRKTGSRFPREAVKVLRAWLAEHSVHPYPTDEEKDELKAQTGLKRSQICNWLANARRRGKVRLPPRSGSPVLGATGAIAIPRKTLPAGVDVADLTPLERWKYSPPENEPASARDIIRAMSATPFNPSKGTSSSAHTRSTSRKTGSSNDDSSFSGLRVAPSISSHSLDTTTKSSISDMSFASAFSHRSSRGSFKSFETKERRRRRHKTATAVVKQSTLPKSRGARIFQCTFCTDSFPTKYDWQRHEKSLHLALDKWTCAPHGGVITVNDQEVCAFCRHLNPDDEHLEQHNFAACQEKTVQERTFYRKDHLNQHLRLMHSAKYHPWMEQWKSTTSEIKSRCGMCGTTFTTWKDRVDHLAAHFKSGVDMSLWTGDWGFEPFVERLVENSMPPYLIGHERNTMNPWVAPPSAGRGSGDSNVSTIPVPRDASCFYRLQIELSAFIGRNIANNTIPTDQMIQDEARRIIYGTDDPWNQTCADNPTWLVILKRDNGICDIPEAENIDLDDLDMQAPFAANGGLRKPPMHRTPIHIRHDAPALISPGISGSGFCSPSFQSGGFYSGAPSVHGSFIGSAAGSGDVASFAAPSIPNSGAWPSSSNLALSSSAPVSAGMGPATPLDFDVSMLDQLHTGGRDSRKFNGIQISNLDAPPPPLSAHHTSHLSSIIDPDSLSGPPAHLATSAPIAIPVSSSAPFAPDGYFGFDYAAHGGFPSGSFRG</sequence>
<dbReference type="PANTHER" id="PTHR11850">
    <property type="entry name" value="HOMEOBOX PROTEIN TRANSCRIPTION FACTORS"/>
    <property type="match status" value="1"/>
</dbReference>
<dbReference type="GO" id="GO:0003677">
    <property type="term" value="F:DNA binding"/>
    <property type="evidence" value="ECO:0007669"/>
    <property type="project" value="UniProtKB-UniRule"/>
</dbReference>
<dbReference type="PROSITE" id="PS50071">
    <property type="entry name" value="HOMEOBOX_2"/>
    <property type="match status" value="1"/>
</dbReference>
<evidence type="ECO:0000313" key="9">
    <source>
        <dbReference type="EMBL" id="PGH28126.1"/>
    </source>
</evidence>
<feature type="domain" description="C2H2-type" evidence="8">
    <location>
        <begin position="388"/>
        <end position="416"/>
    </location>
</feature>
<dbReference type="Gene3D" id="1.10.10.60">
    <property type="entry name" value="Homeodomain-like"/>
    <property type="match status" value="1"/>
</dbReference>
<dbReference type="InterPro" id="IPR013087">
    <property type="entry name" value="Znf_C2H2_type"/>
</dbReference>
<dbReference type="SMART" id="SM00389">
    <property type="entry name" value="HOX"/>
    <property type="match status" value="1"/>
</dbReference>
<feature type="compositionally biased region" description="Low complexity" evidence="6">
    <location>
        <begin position="292"/>
        <end position="305"/>
    </location>
</feature>
<evidence type="ECO:0000256" key="2">
    <source>
        <dbReference type="ARBA" id="ARBA00023155"/>
    </source>
</evidence>
<keyword evidence="10" id="KW-1185">Reference proteome</keyword>
<organism evidence="9 10">
    <name type="scientific">Polytolypa hystricis (strain UAMH7299)</name>
    <dbReference type="NCBI Taxonomy" id="1447883"/>
    <lineage>
        <taxon>Eukaryota</taxon>
        <taxon>Fungi</taxon>
        <taxon>Dikarya</taxon>
        <taxon>Ascomycota</taxon>
        <taxon>Pezizomycotina</taxon>
        <taxon>Eurotiomycetes</taxon>
        <taxon>Eurotiomycetidae</taxon>
        <taxon>Onygenales</taxon>
        <taxon>Onygenales incertae sedis</taxon>
        <taxon>Polytolypa</taxon>
    </lineage>
</organism>
<dbReference type="PROSITE" id="PS00028">
    <property type="entry name" value="ZINC_FINGER_C2H2_1"/>
    <property type="match status" value="2"/>
</dbReference>
<feature type="compositionally biased region" description="Polar residues" evidence="6">
    <location>
        <begin position="306"/>
        <end position="315"/>
    </location>
</feature>
<keyword evidence="4" id="KW-0862">Zinc</keyword>
<dbReference type="AlphaFoldDB" id="A0A2B7Z2H8"/>
<feature type="region of interest" description="Disordered" evidence="6">
    <location>
        <begin position="283"/>
        <end position="316"/>
    </location>
</feature>
<evidence type="ECO:0008006" key="11">
    <source>
        <dbReference type="Google" id="ProtNLM"/>
    </source>
</evidence>
<feature type="domain" description="Homeobox" evidence="7">
    <location>
        <begin position="161"/>
        <end position="224"/>
    </location>
</feature>
<keyword evidence="4" id="KW-0863">Zinc-finger</keyword>
<dbReference type="SUPFAM" id="SSF46689">
    <property type="entry name" value="Homeodomain-like"/>
    <property type="match status" value="1"/>
</dbReference>
<evidence type="ECO:0000313" key="10">
    <source>
        <dbReference type="Proteomes" id="UP000224634"/>
    </source>
</evidence>
<evidence type="ECO:0000259" key="8">
    <source>
        <dbReference type="PROSITE" id="PS50157"/>
    </source>
</evidence>
<evidence type="ECO:0000256" key="1">
    <source>
        <dbReference type="ARBA" id="ARBA00023125"/>
    </source>
</evidence>
<dbReference type="InterPro" id="IPR009057">
    <property type="entry name" value="Homeodomain-like_sf"/>
</dbReference>
<evidence type="ECO:0000256" key="4">
    <source>
        <dbReference type="PROSITE-ProRule" id="PRU00042"/>
    </source>
</evidence>
<dbReference type="SMART" id="SM00355">
    <property type="entry name" value="ZnF_C2H2"/>
    <property type="match status" value="3"/>
</dbReference>
<name>A0A2B7Z2H8_POLH7</name>
<dbReference type="GO" id="GO:0008270">
    <property type="term" value="F:zinc ion binding"/>
    <property type="evidence" value="ECO:0007669"/>
    <property type="project" value="UniProtKB-KW"/>
</dbReference>